<dbReference type="PROSITE" id="PS50056">
    <property type="entry name" value="TYR_PHOSPHATASE_2"/>
    <property type="match status" value="1"/>
</dbReference>
<feature type="domain" description="Phosphatase tensin-type" evidence="4">
    <location>
        <begin position="1"/>
        <end position="160"/>
    </location>
</feature>
<evidence type="ECO:0000256" key="2">
    <source>
        <dbReference type="SAM" id="MobiDB-lite"/>
    </source>
</evidence>
<feature type="compositionally biased region" description="Pro residues" evidence="2">
    <location>
        <begin position="648"/>
        <end position="660"/>
    </location>
</feature>
<feature type="domain" description="C2 tensin-type" evidence="5">
    <location>
        <begin position="169"/>
        <end position="326"/>
    </location>
</feature>
<dbReference type="InterPro" id="IPR029021">
    <property type="entry name" value="Prot-tyrosine_phosphatase-like"/>
</dbReference>
<feature type="compositionally biased region" description="Pro residues" evidence="2">
    <location>
        <begin position="624"/>
        <end position="638"/>
    </location>
</feature>
<feature type="domain" description="Tyrosine specific protein phosphatases" evidence="3">
    <location>
        <begin position="74"/>
        <end position="148"/>
    </location>
</feature>
<dbReference type="PROSITE" id="PS51182">
    <property type="entry name" value="C2_TENSIN"/>
    <property type="match status" value="1"/>
</dbReference>
<evidence type="ECO:0008006" key="7">
    <source>
        <dbReference type="Google" id="ProtNLM"/>
    </source>
</evidence>
<dbReference type="PANTHER" id="PTHR12305">
    <property type="entry name" value="PHOSPHATASE WITH HOMOLOGY TO TENSIN"/>
    <property type="match status" value="1"/>
</dbReference>
<evidence type="ECO:0000259" key="5">
    <source>
        <dbReference type="PROSITE" id="PS51182"/>
    </source>
</evidence>
<feature type="compositionally biased region" description="Low complexity" evidence="2">
    <location>
        <begin position="490"/>
        <end position="502"/>
    </location>
</feature>
<feature type="compositionally biased region" description="Polar residues" evidence="2">
    <location>
        <begin position="411"/>
        <end position="420"/>
    </location>
</feature>
<feature type="compositionally biased region" description="Low complexity" evidence="2">
    <location>
        <begin position="444"/>
        <end position="459"/>
    </location>
</feature>
<keyword evidence="1" id="KW-0378">Hydrolase</keyword>
<dbReference type="CDD" id="cd14497">
    <property type="entry name" value="PTP_PTEN-like"/>
    <property type="match status" value="1"/>
</dbReference>
<dbReference type="GO" id="GO:0016314">
    <property type="term" value="F:phosphatidylinositol-3,4,5-trisphosphate 3-phosphatase activity"/>
    <property type="evidence" value="ECO:0007669"/>
    <property type="project" value="TreeGrafter"/>
</dbReference>
<dbReference type="InterPro" id="IPR029023">
    <property type="entry name" value="Tensin_phosphatase"/>
</dbReference>
<organism evidence="6">
    <name type="scientific">Arcella intermedia</name>
    <dbReference type="NCBI Taxonomy" id="1963864"/>
    <lineage>
        <taxon>Eukaryota</taxon>
        <taxon>Amoebozoa</taxon>
        <taxon>Tubulinea</taxon>
        <taxon>Elardia</taxon>
        <taxon>Arcellinida</taxon>
        <taxon>Sphaerothecina</taxon>
        <taxon>Arcellidae</taxon>
        <taxon>Arcella</taxon>
    </lineage>
</organism>
<evidence type="ECO:0000259" key="3">
    <source>
        <dbReference type="PROSITE" id="PS50056"/>
    </source>
</evidence>
<reference evidence="6" key="1">
    <citation type="journal article" date="2020" name="J. Eukaryot. Microbiol.">
        <title>De novo Sequencing, Assembly and Annotation of the Transcriptome for the Free-Living Testate Amoeba Arcella intermedia.</title>
        <authorList>
            <person name="Ribeiro G.M."/>
            <person name="Porfirio-Sousa A.L."/>
            <person name="Maurer-Alcala X.X."/>
            <person name="Katz L.A."/>
            <person name="Lahr D.J.G."/>
        </authorList>
    </citation>
    <scope>NUCLEOTIDE SEQUENCE</scope>
</reference>
<sequence length="672" mass="75122">MTYITDRVIAMGIPGEGIEKHWRNDINAVSTFLNEKHGYNYIIINLTGDNYNFAKFYGQVEVFSFPDHHPPPMELYWAAVEKIAVWLSADEKKVVAVHCLAGRSRTGTIICGYFLLVGLFRSSSEVISFFNVKRSKEGKNVVLPSQVRYVNYFEQTVRDKLIRNKLKRPPTIKLKKIVIQPIPKIENGSYLPKIQIVDLAKSTEKNIVYVKEIIYHPYYSNEQNEVDIIVESEISGDIEVIISHQSSNLSEFTKSLGAIHNKSTRLKLASYYPTLPLFRYIFNTVFVKTTSITVKPPELDAPFAGPLIVNDAIPPSTTVTFYFELLGSVVVHPASYALNPPSLPQKTPSPILSREYSRPRSKSSSNGSNTIQSSRDTPPSLSSSFKEAKQNFEILQAQNQTPALPPRTRHGSLSSKTPFVNNPPLRQAPLPPSVINRPQVVPLSPTTTSHTKSSSSTPSFASKNLNAYPPQPAWNPPPVLPTRPSPYPAQPSSYAPPTSSSSPYPPPSNYQQQPPSNPPYSPSPYQQAPPSYNSQPNPAYFPSPNTYQQQQQQPPQHPAYTPINPPSQPNSYPSYPSYNNYVSPPTPAYTPVNSNTQTYPPTYPSPYPPYPTTDYTYPPQDQGFPPPNYNNYPPPNPVCTPNYYDQPQPVPYGTPGPVLPSRPFMDDREFPM</sequence>
<evidence type="ECO:0000256" key="1">
    <source>
        <dbReference type="ARBA" id="ARBA00022801"/>
    </source>
</evidence>
<feature type="compositionally biased region" description="Pro residues" evidence="2">
    <location>
        <begin position="469"/>
        <end position="489"/>
    </location>
</feature>
<feature type="compositionally biased region" description="Low complexity" evidence="2">
    <location>
        <begin position="523"/>
        <end position="540"/>
    </location>
</feature>
<feature type="compositionally biased region" description="Low complexity" evidence="2">
    <location>
        <begin position="612"/>
        <end position="621"/>
    </location>
</feature>
<dbReference type="PROSITE" id="PS51181">
    <property type="entry name" value="PPASE_TENSIN"/>
    <property type="match status" value="1"/>
</dbReference>
<dbReference type="AlphaFoldDB" id="A0A6B2KZ32"/>
<evidence type="ECO:0000259" key="4">
    <source>
        <dbReference type="PROSITE" id="PS51181"/>
    </source>
</evidence>
<protein>
    <recommendedName>
        <fullName evidence="7">Phosphatidylinositol-3,4,5-trisphosphate 3-phosphatase</fullName>
    </recommendedName>
</protein>
<feature type="compositionally biased region" description="Low complexity" evidence="2">
    <location>
        <begin position="569"/>
        <end position="583"/>
    </location>
</feature>
<dbReference type="Gene3D" id="2.60.40.1110">
    <property type="match status" value="1"/>
</dbReference>
<feature type="compositionally biased region" description="Low complexity" evidence="2">
    <location>
        <begin position="362"/>
        <end position="384"/>
    </location>
</feature>
<dbReference type="Gene3D" id="3.90.190.10">
    <property type="entry name" value="Protein tyrosine phosphatase superfamily"/>
    <property type="match status" value="1"/>
</dbReference>
<dbReference type="InterPro" id="IPR014020">
    <property type="entry name" value="Tensin_C2-dom"/>
</dbReference>
<proteinExistence type="predicted"/>
<dbReference type="Pfam" id="PF10409">
    <property type="entry name" value="PTEN_C2"/>
    <property type="match status" value="1"/>
</dbReference>
<dbReference type="GO" id="GO:0005829">
    <property type="term" value="C:cytosol"/>
    <property type="evidence" value="ECO:0007669"/>
    <property type="project" value="TreeGrafter"/>
</dbReference>
<name>A0A6B2KZ32_9EUKA</name>
<dbReference type="PROSITE" id="PS00383">
    <property type="entry name" value="TYR_PHOSPHATASE_1"/>
    <property type="match status" value="1"/>
</dbReference>
<evidence type="ECO:0000313" key="6">
    <source>
        <dbReference type="EMBL" id="NDV29962.1"/>
    </source>
</evidence>
<feature type="region of interest" description="Disordered" evidence="2">
    <location>
        <begin position="398"/>
        <end position="672"/>
    </location>
</feature>
<dbReference type="SUPFAM" id="SSF52799">
    <property type="entry name" value="(Phosphotyrosine protein) phosphatases II"/>
    <property type="match status" value="1"/>
</dbReference>
<dbReference type="EMBL" id="GIBP01000993">
    <property type="protein sequence ID" value="NDV29962.1"/>
    <property type="molecule type" value="Transcribed_RNA"/>
</dbReference>
<dbReference type="InterPro" id="IPR016130">
    <property type="entry name" value="Tyr_Pase_AS"/>
</dbReference>
<accession>A0A6B2KZ32</accession>
<feature type="compositionally biased region" description="Pro residues" evidence="2">
    <location>
        <begin position="601"/>
        <end position="611"/>
    </location>
</feature>
<dbReference type="InterPro" id="IPR000387">
    <property type="entry name" value="Tyr_Pase_dom"/>
</dbReference>
<dbReference type="InterPro" id="IPR051281">
    <property type="entry name" value="Dual-spec_lipid-protein_phosph"/>
</dbReference>
<feature type="region of interest" description="Disordered" evidence="2">
    <location>
        <begin position="337"/>
        <end position="385"/>
    </location>
</feature>